<sequence length="109" mass="11847">MPQLANSLPEYRKHKASGQAVTTIGGKDFYLGPHGTVACKKEYDRVIAEYLASGRSPVFGKPALVLTIAQLAVAYVRHAKSYFGTAPTSEYQRIRLQRSSPPPAVDGEP</sequence>
<proteinExistence type="predicted"/>
<dbReference type="EMBL" id="JAMXLR010000002">
    <property type="protein sequence ID" value="MCO6042276.1"/>
    <property type="molecule type" value="Genomic_DNA"/>
</dbReference>
<protein>
    <submittedName>
        <fullName evidence="1">Uncharacterized protein</fullName>
    </submittedName>
</protein>
<evidence type="ECO:0000313" key="1">
    <source>
        <dbReference type="EMBL" id="MCO6042276.1"/>
    </source>
</evidence>
<comment type="caution">
    <text evidence="1">The sequence shown here is derived from an EMBL/GenBank/DDBJ whole genome shotgun (WGS) entry which is preliminary data.</text>
</comment>
<dbReference type="AlphaFoldDB" id="A0A9X2FAA2"/>
<organism evidence="1 2">
    <name type="scientific">Aeoliella straminimaris</name>
    <dbReference type="NCBI Taxonomy" id="2954799"/>
    <lineage>
        <taxon>Bacteria</taxon>
        <taxon>Pseudomonadati</taxon>
        <taxon>Planctomycetota</taxon>
        <taxon>Planctomycetia</taxon>
        <taxon>Pirellulales</taxon>
        <taxon>Lacipirellulaceae</taxon>
        <taxon>Aeoliella</taxon>
    </lineage>
</organism>
<name>A0A9X2FAA2_9BACT</name>
<dbReference type="RefSeq" id="WP_252850378.1">
    <property type="nucleotide sequence ID" value="NZ_JAMXLR010000002.1"/>
</dbReference>
<keyword evidence="2" id="KW-1185">Reference proteome</keyword>
<accession>A0A9X2FAA2</accession>
<reference evidence="1" key="1">
    <citation type="submission" date="2022-06" db="EMBL/GenBank/DDBJ databases">
        <title>Aeoliella straminimaris, a novel planctomycete from sediments.</title>
        <authorList>
            <person name="Vitorino I.R."/>
            <person name="Lage O.M."/>
        </authorList>
    </citation>
    <scope>NUCLEOTIDE SEQUENCE</scope>
    <source>
        <strain evidence="1">ICT_H6.2</strain>
    </source>
</reference>
<dbReference type="Proteomes" id="UP001155241">
    <property type="component" value="Unassembled WGS sequence"/>
</dbReference>
<gene>
    <name evidence="1" type="ORF">NG895_00010</name>
</gene>
<evidence type="ECO:0000313" key="2">
    <source>
        <dbReference type="Proteomes" id="UP001155241"/>
    </source>
</evidence>